<dbReference type="AlphaFoldDB" id="A0A8R2R7J0"/>
<protein>
    <submittedName>
        <fullName evidence="1">Uncharacterized protein</fullName>
    </submittedName>
</protein>
<reference evidence="1" key="2">
    <citation type="submission" date="2022-06" db="UniProtKB">
        <authorList>
            <consortium name="EnsemblMetazoa"/>
        </authorList>
    </citation>
    <scope>IDENTIFICATION</scope>
    <source>
        <strain evidence="1">p50T (Dazao)</strain>
    </source>
</reference>
<evidence type="ECO:0000313" key="1">
    <source>
        <dbReference type="EnsemblMetazoa" id="XP_037875265.1"/>
    </source>
</evidence>
<accession>A0A8R2R7J0</accession>
<proteinExistence type="predicted"/>
<keyword evidence="2" id="KW-1185">Reference proteome</keyword>
<organism evidence="1 2">
    <name type="scientific">Bombyx mori</name>
    <name type="common">Silk moth</name>
    <dbReference type="NCBI Taxonomy" id="7091"/>
    <lineage>
        <taxon>Eukaryota</taxon>
        <taxon>Metazoa</taxon>
        <taxon>Ecdysozoa</taxon>
        <taxon>Arthropoda</taxon>
        <taxon>Hexapoda</taxon>
        <taxon>Insecta</taxon>
        <taxon>Pterygota</taxon>
        <taxon>Neoptera</taxon>
        <taxon>Endopterygota</taxon>
        <taxon>Lepidoptera</taxon>
        <taxon>Glossata</taxon>
        <taxon>Ditrysia</taxon>
        <taxon>Bombycoidea</taxon>
        <taxon>Bombycidae</taxon>
        <taxon>Bombycinae</taxon>
        <taxon>Bombyx</taxon>
    </lineage>
</organism>
<evidence type="ECO:0000313" key="2">
    <source>
        <dbReference type="Proteomes" id="UP000005204"/>
    </source>
</evidence>
<dbReference type="EnsemblMetazoa" id="XM_038019337.1">
    <property type="protein sequence ID" value="XP_037875265.1"/>
    <property type="gene ID" value="LOC110386318"/>
</dbReference>
<sequence>MSHKCRKAVSDFFYIGVRVEVGVTGLRYLGLELDGCWNFRAHFEKLGPRLMATAGSLSRLLPNVGGPDTVVRRLYVGVVRSIALYGAPVWCPALTRRNVVALRRPQRAIAVMAIRGYRTVSCEVACVLAGTPLWDLEAEALAADYAWRCNLRDRGEPRSGERALRARRLQSRRSVLEAWSRRLVNPSAGLRTAEAMRPVLAEWANRNQGHLTFRQF</sequence>
<dbReference type="Proteomes" id="UP000005204">
    <property type="component" value="Unassembled WGS sequence"/>
</dbReference>
<reference evidence="2" key="1">
    <citation type="journal article" date="2008" name="Insect Biochem. Mol. Biol.">
        <title>The genome of a lepidopteran model insect, the silkworm Bombyx mori.</title>
        <authorList>
            <consortium name="International Silkworm Genome Consortium"/>
        </authorList>
    </citation>
    <scope>NUCLEOTIDE SEQUENCE [LARGE SCALE GENOMIC DNA]</scope>
    <source>
        <strain evidence="2">p50T</strain>
    </source>
</reference>
<name>A0A8R2R7J0_BOMMO</name>